<accession>A0AAN7HUX8</accession>
<dbReference type="GO" id="GO:0005634">
    <property type="term" value="C:nucleus"/>
    <property type="evidence" value="ECO:0007669"/>
    <property type="project" value="TreeGrafter"/>
</dbReference>
<dbReference type="InterPro" id="IPR025451">
    <property type="entry name" value="DUF4211"/>
</dbReference>
<feature type="compositionally biased region" description="Basic and acidic residues" evidence="1">
    <location>
        <begin position="224"/>
        <end position="246"/>
    </location>
</feature>
<evidence type="ECO:0000313" key="3">
    <source>
        <dbReference type="EMBL" id="KAK4252125.1"/>
    </source>
</evidence>
<keyword evidence="4" id="KW-1185">Reference proteome</keyword>
<organism evidence="3 4">
    <name type="scientific">Corynascus novoguineensis</name>
    <dbReference type="NCBI Taxonomy" id="1126955"/>
    <lineage>
        <taxon>Eukaryota</taxon>
        <taxon>Fungi</taxon>
        <taxon>Dikarya</taxon>
        <taxon>Ascomycota</taxon>
        <taxon>Pezizomycotina</taxon>
        <taxon>Sordariomycetes</taxon>
        <taxon>Sordariomycetidae</taxon>
        <taxon>Sordariales</taxon>
        <taxon>Chaetomiaceae</taxon>
        <taxon>Corynascus</taxon>
    </lineage>
</organism>
<evidence type="ECO:0000256" key="1">
    <source>
        <dbReference type="SAM" id="MobiDB-lite"/>
    </source>
</evidence>
<feature type="compositionally biased region" description="Basic residues" evidence="1">
    <location>
        <begin position="19"/>
        <end position="31"/>
    </location>
</feature>
<dbReference type="Pfam" id="PF13926">
    <property type="entry name" value="DUF4211"/>
    <property type="match status" value="1"/>
</dbReference>
<reference evidence="3" key="2">
    <citation type="submission" date="2023-05" db="EMBL/GenBank/DDBJ databases">
        <authorList>
            <consortium name="Lawrence Berkeley National Laboratory"/>
            <person name="Steindorff A."/>
            <person name="Hensen N."/>
            <person name="Bonometti L."/>
            <person name="Westerberg I."/>
            <person name="Brannstrom I.O."/>
            <person name="Guillou S."/>
            <person name="Cros-Aarteil S."/>
            <person name="Calhoun S."/>
            <person name="Haridas S."/>
            <person name="Kuo A."/>
            <person name="Mondo S."/>
            <person name="Pangilinan J."/>
            <person name="Riley R."/>
            <person name="Labutti K."/>
            <person name="Andreopoulos B."/>
            <person name="Lipzen A."/>
            <person name="Chen C."/>
            <person name="Yanf M."/>
            <person name="Daum C."/>
            <person name="Ng V."/>
            <person name="Clum A."/>
            <person name="Ohm R."/>
            <person name="Martin F."/>
            <person name="Silar P."/>
            <person name="Natvig D."/>
            <person name="Lalanne C."/>
            <person name="Gautier V."/>
            <person name="Ament-Velasquez S.L."/>
            <person name="Kruys A."/>
            <person name="Hutchinson M.I."/>
            <person name="Powell A.J."/>
            <person name="Barry K."/>
            <person name="Miller A.N."/>
            <person name="Grigoriev I.V."/>
            <person name="Debuchy R."/>
            <person name="Gladieux P."/>
            <person name="Thoren M.H."/>
            <person name="Johannesson H."/>
        </authorList>
    </citation>
    <scope>NUCLEOTIDE SEQUENCE</scope>
    <source>
        <strain evidence="3">CBS 359.72</strain>
    </source>
</reference>
<reference evidence="3" key="1">
    <citation type="journal article" date="2023" name="Mol. Phylogenet. Evol.">
        <title>Genome-scale phylogeny and comparative genomics of the fungal order Sordariales.</title>
        <authorList>
            <person name="Hensen N."/>
            <person name="Bonometti L."/>
            <person name="Westerberg I."/>
            <person name="Brannstrom I.O."/>
            <person name="Guillou S."/>
            <person name="Cros-Aarteil S."/>
            <person name="Calhoun S."/>
            <person name="Haridas S."/>
            <person name="Kuo A."/>
            <person name="Mondo S."/>
            <person name="Pangilinan J."/>
            <person name="Riley R."/>
            <person name="LaButti K."/>
            <person name="Andreopoulos B."/>
            <person name="Lipzen A."/>
            <person name="Chen C."/>
            <person name="Yan M."/>
            <person name="Daum C."/>
            <person name="Ng V."/>
            <person name="Clum A."/>
            <person name="Steindorff A."/>
            <person name="Ohm R.A."/>
            <person name="Martin F."/>
            <person name="Silar P."/>
            <person name="Natvig D.O."/>
            <person name="Lalanne C."/>
            <person name="Gautier V."/>
            <person name="Ament-Velasquez S.L."/>
            <person name="Kruys A."/>
            <person name="Hutchinson M.I."/>
            <person name="Powell A.J."/>
            <person name="Barry K."/>
            <person name="Miller A.N."/>
            <person name="Grigoriev I.V."/>
            <person name="Debuchy R."/>
            <person name="Gladieux P."/>
            <person name="Hiltunen Thoren M."/>
            <person name="Johannesson H."/>
        </authorList>
    </citation>
    <scope>NUCLEOTIDE SEQUENCE</scope>
    <source>
        <strain evidence="3">CBS 359.72</strain>
    </source>
</reference>
<protein>
    <recommendedName>
        <fullName evidence="2">DUF4211 domain-containing protein</fullName>
    </recommendedName>
</protein>
<dbReference type="PANTHER" id="PTHR14689">
    <property type="entry name" value="PHORBOL-ESTER_DAG-TYPE DOMAIN-CONTAINING PROTEIN"/>
    <property type="match status" value="1"/>
</dbReference>
<feature type="compositionally biased region" description="Acidic residues" evidence="1">
    <location>
        <begin position="132"/>
        <end position="148"/>
    </location>
</feature>
<name>A0AAN7HUX8_9PEZI</name>
<sequence length="583" mass="65788">MVKPRREKQQTLEATLGRPRVRPTVKTPRKSNPREASGISASSSPAKVKEAAKSSPLAPPSSFMHSSQVHGSARKNRVVYDDSSSETNSESEVQRVALPTQTTRRSRQPQSSGSELSDSSSDGGKESREESNDVNDGEDDQDEDDEDDKPLAAPTPRRKRLVIADESYEDDQPIVSSAAKRRRLIRRNNASSSPKANKDDEDGVDEAPVRSSARATRARRKPLTQKEKARELLRRKRAGEVIKEDENMSSSTEEEPAKAMYDTDSDNLVLNEFEDDEEGVYEFQKDDEKKDKVKKKKKEMAADGDSGTESMDDFVVDDSHAPIGAPELDIPLEFTRHSHKHLREHFRDAIEWLVQIKVNPGFAEREHPVYRMAWRKLDDEVRGLATSKFSSSAWKTDFYMALRARPEFTNGELPKGDMLGSQSCGACGRSGHPARHMMTFTGIPYFKDATKLYRFLQPVEINSSDSDAGSESHDEDEDGNLIPRESKQWLIGAVCNSNAETAHTLMHWKHSLLTWVETRLHEEGLMAPGKLAERERMRPKKKYKLVDKIMARWVDSGVVKALFQDFKGTIEQARNKPTTGRYR</sequence>
<feature type="region of interest" description="Disordered" evidence="1">
    <location>
        <begin position="279"/>
        <end position="312"/>
    </location>
</feature>
<dbReference type="PANTHER" id="PTHR14689:SF0">
    <property type="entry name" value="COILED-COIL DOMAIN-CONTAINING PROTEIN 82"/>
    <property type="match status" value="1"/>
</dbReference>
<dbReference type="EMBL" id="MU857602">
    <property type="protein sequence ID" value="KAK4252125.1"/>
    <property type="molecule type" value="Genomic_DNA"/>
</dbReference>
<evidence type="ECO:0000313" key="4">
    <source>
        <dbReference type="Proteomes" id="UP001303647"/>
    </source>
</evidence>
<feature type="region of interest" description="Disordered" evidence="1">
    <location>
        <begin position="1"/>
        <end position="263"/>
    </location>
</feature>
<comment type="caution">
    <text evidence="3">The sequence shown here is derived from an EMBL/GenBank/DDBJ whole genome shotgun (WGS) entry which is preliminary data.</text>
</comment>
<proteinExistence type="predicted"/>
<feature type="compositionally biased region" description="Low complexity" evidence="1">
    <location>
        <begin position="53"/>
        <end position="62"/>
    </location>
</feature>
<gene>
    <name evidence="3" type="ORF">C7999DRAFT_27367</name>
</gene>
<dbReference type="Proteomes" id="UP001303647">
    <property type="component" value="Unassembled WGS sequence"/>
</dbReference>
<feature type="compositionally biased region" description="Low complexity" evidence="1">
    <location>
        <begin position="111"/>
        <end position="122"/>
    </location>
</feature>
<dbReference type="AlphaFoldDB" id="A0AAN7HUX8"/>
<evidence type="ECO:0000259" key="2">
    <source>
        <dbReference type="Pfam" id="PF13926"/>
    </source>
</evidence>
<feature type="domain" description="DUF4211" evidence="2">
    <location>
        <begin position="313"/>
        <end position="448"/>
    </location>
</feature>